<dbReference type="EMBL" id="PVTH01000012">
    <property type="protein sequence ID" value="PRY49141.1"/>
    <property type="molecule type" value="Genomic_DNA"/>
</dbReference>
<dbReference type="Gene3D" id="3.40.50.2000">
    <property type="entry name" value="Glycogen Phosphorylase B"/>
    <property type="match status" value="2"/>
</dbReference>
<organism evidence="3 4">
    <name type="scientific">Arcticibacter pallidicorallinus</name>
    <dbReference type="NCBI Taxonomy" id="1259464"/>
    <lineage>
        <taxon>Bacteria</taxon>
        <taxon>Pseudomonadati</taxon>
        <taxon>Bacteroidota</taxon>
        <taxon>Sphingobacteriia</taxon>
        <taxon>Sphingobacteriales</taxon>
        <taxon>Sphingobacteriaceae</taxon>
        <taxon>Arcticibacter</taxon>
    </lineage>
</organism>
<feature type="domain" description="Glycosyl transferase family 1" evidence="1">
    <location>
        <begin position="178"/>
        <end position="348"/>
    </location>
</feature>
<evidence type="ECO:0000259" key="2">
    <source>
        <dbReference type="Pfam" id="PF13439"/>
    </source>
</evidence>
<dbReference type="PANTHER" id="PTHR45947">
    <property type="entry name" value="SULFOQUINOVOSYL TRANSFERASE SQD2"/>
    <property type="match status" value="1"/>
</dbReference>
<sequence>MAKLCIIKPNPSTYSETFIQSHVDFLPMEKKILYGGVFPLYKEDGSFLIPTFWGIASYLFQKRALKKRDIPVRTKALVSYLRKEKVDVVLAEYGTTGAMVAEACKLADVPLVIHFHGADAHHHSTINEYQDWYRRAFQYASTIIGVSNDMINSLQRLGAPREKLVLNPYGINTERFAPAHENTNRSNSFLFVGRFVSKKSPQTTIKAFYEVLKRSPEARLIMAGGGPLLEESKTLTQELGIADKVNFPGVLPSDEISQLLKQSCCFVQHSVTPPDGDMEGTPNTILEAAAAALPVVSTRHAGIKEAVIEGKTGYLVDEYDTTGMAEKMVAILSSPEQAAEMGREGRKHIMQNYTLSDRIARLNAILEEAIAKKHNHS</sequence>
<dbReference type="OrthoDB" id="9792322at2"/>
<comment type="caution">
    <text evidence="3">The sequence shown here is derived from an EMBL/GenBank/DDBJ whole genome shotgun (WGS) entry which is preliminary data.</text>
</comment>
<dbReference type="GO" id="GO:0016757">
    <property type="term" value="F:glycosyltransferase activity"/>
    <property type="evidence" value="ECO:0007669"/>
    <property type="project" value="InterPro"/>
</dbReference>
<evidence type="ECO:0000259" key="1">
    <source>
        <dbReference type="Pfam" id="PF00534"/>
    </source>
</evidence>
<dbReference type="InterPro" id="IPR028098">
    <property type="entry name" value="Glyco_trans_4-like_N"/>
</dbReference>
<dbReference type="PANTHER" id="PTHR45947:SF14">
    <property type="entry name" value="SLL1723 PROTEIN"/>
    <property type="match status" value="1"/>
</dbReference>
<dbReference type="Pfam" id="PF00534">
    <property type="entry name" value="Glycos_transf_1"/>
    <property type="match status" value="1"/>
</dbReference>
<keyword evidence="3" id="KW-0808">Transferase</keyword>
<reference evidence="3 4" key="1">
    <citation type="submission" date="2018-03" db="EMBL/GenBank/DDBJ databases">
        <title>Genomic Encyclopedia of Type Strains, Phase III (KMG-III): the genomes of soil and plant-associated and newly described type strains.</title>
        <authorList>
            <person name="Whitman W."/>
        </authorList>
    </citation>
    <scope>NUCLEOTIDE SEQUENCE [LARGE SCALE GENOMIC DNA]</scope>
    <source>
        <strain evidence="3 4">CGMCC 1.9313</strain>
    </source>
</reference>
<dbReference type="Proteomes" id="UP000238034">
    <property type="component" value="Unassembled WGS sequence"/>
</dbReference>
<dbReference type="Pfam" id="PF13439">
    <property type="entry name" value="Glyco_transf_4"/>
    <property type="match status" value="1"/>
</dbReference>
<dbReference type="InterPro" id="IPR050194">
    <property type="entry name" value="Glycosyltransferase_grp1"/>
</dbReference>
<gene>
    <name evidence="3" type="ORF">B0I27_11225</name>
</gene>
<dbReference type="AlphaFoldDB" id="A0A2T0TU10"/>
<evidence type="ECO:0000313" key="3">
    <source>
        <dbReference type="EMBL" id="PRY49141.1"/>
    </source>
</evidence>
<accession>A0A2T0TU10</accession>
<feature type="domain" description="Glycosyltransferase subfamily 4-like N-terminal" evidence="2">
    <location>
        <begin position="70"/>
        <end position="175"/>
    </location>
</feature>
<dbReference type="SUPFAM" id="SSF53756">
    <property type="entry name" value="UDP-Glycosyltransferase/glycogen phosphorylase"/>
    <property type="match status" value="1"/>
</dbReference>
<name>A0A2T0TU10_9SPHI</name>
<dbReference type="InterPro" id="IPR001296">
    <property type="entry name" value="Glyco_trans_1"/>
</dbReference>
<keyword evidence="4" id="KW-1185">Reference proteome</keyword>
<proteinExistence type="predicted"/>
<evidence type="ECO:0000313" key="4">
    <source>
        <dbReference type="Proteomes" id="UP000238034"/>
    </source>
</evidence>
<protein>
    <submittedName>
        <fullName evidence="3">Glycosyltransferase involved in cell wall biosynthesis</fullName>
    </submittedName>
</protein>